<evidence type="ECO:0000256" key="1">
    <source>
        <dbReference type="SAM" id="MobiDB-lite"/>
    </source>
</evidence>
<organism evidence="2 3">
    <name type="scientific">Pseudoalteromonas piscicida</name>
    <dbReference type="NCBI Taxonomy" id="43662"/>
    <lineage>
        <taxon>Bacteria</taxon>
        <taxon>Pseudomonadati</taxon>
        <taxon>Pseudomonadota</taxon>
        <taxon>Gammaproteobacteria</taxon>
        <taxon>Alteromonadales</taxon>
        <taxon>Pseudoalteromonadaceae</taxon>
        <taxon>Pseudoalteromonas</taxon>
    </lineage>
</organism>
<evidence type="ECO:0000313" key="2">
    <source>
        <dbReference type="EMBL" id="PCK31730.1"/>
    </source>
</evidence>
<dbReference type="Proteomes" id="UP000228621">
    <property type="component" value="Unassembled WGS sequence"/>
</dbReference>
<feature type="region of interest" description="Disordered" evidence="1">
    <location>
        <begin position="514"/>
        <end position="534"/>
    </location>
</feature>
<dbReference type="GO" id="GO:0045227">
    <property type="term" value="P:capsule polysaccharide biosynthetic process"/>
    <property type="evidence" value="ECO:0007669"/>
    <property type="project" value="InterPro"/>
</dbReference>
<dbReference type="InterPro" id="IPR036565">
    <property type="entry name" value="Mur-like_cat_sf"/>
</dbReference>
<name>A0A2A5JQQ7_PSEO7</name>
<dbReference type="SUPFAM" id="SSF53623">
    <property type="entry name" value="MurD-like peptide ligases, catalytic domain"/>
    <property type="match status" value="1"/>
</dbReference>
<sequence>MSASTLKQQLEALFFAETEKFWLNLYQHKYNALIDELCAWELLHHRPEGEENTDWLVLQSIAFLRHKIETLHEQILQLEVSHTGFVQRIAKSEFTSEKELHILAYAQQLGATRTALEQDKKAFARWFDEGAVVARYQHQVATIEQEVKFLIAKLGTLTNRYLQAHPNTLENAWQRLDLQPFCLNLLETSHNRHIRHGLIRALVNMVTTLNKLAGDPELDSDLTAKLVEFLESDNMPYQAVVDIIALLIHQRPTFTRAYMWAQLEETNDIASIEQIDANMLYIISMFPKIIVSQPTLTDKDLNMLIALSEHKLPRVRQVVLEYTEFYPSSFAFDLITQRFEHEQEDAVRFTLIKQLSADRFCQDDFALLLWQRVFTKGFSMQLKRLALEQSARIMLNMQLSQSNPEHCFRRFIGILNDCLANENNVAVSRYITRTREQLSSFYHQAVIAQLNAALEANEQQDTQLTCSRDELGRSLSYLAQHNQSLNATKTKTGWRIRQGYRQARRLWRILHEMRQPSTDKRQSHSHTKAKKPSTYIHAPSCTTAEISETKVPGELLFNLAEHTSRPHLPLLDFLLSVLVNDQQKETAKTYTPDGILSVLPPKTLWRRLNAYWVISWQFAELDRMRKGNELEQEKYLETLNGLGFSLQFSAYGAIAEATFPVASDIKQLYGRSGLTSTLVTIGSSFKEYVDAIYQNSISQLVFFVLAFISYFWTRHLVASRKIKYNRQQIPVSIGGWGTRGKSGTERLKSALFSSMALRVVSKTTGCEAMLIYSKISGEQYEIPLFRPFDKASIWEQADVLNFAKRVKADIFLWECMGLTPRYVKILVRWMKDNFATITNAYPDHEDILGPSGLDVAKEMSAFLGENTQVFTAEQNMASVLNLAAEQKNTSLIQIHWGDGYQITPDVLAKYPYVEHPDNIALICKMAQYIGINKDYVYKETASRVIPDVGVLQQFTQAKVGNITQSFINSMSANERLATIENWKRLHIVKQGQHSQIIALINNRNDRVARSQVFANILANDLHFDEAVIIGTNIDGFFKYFLVALENLLQTIFANNDKKALQSLLERFKLILPEQAFITTLQKLIPTETEQLDIDTLHAQLNREDPTHAKALKRIEARSTAQSLLLIEHLHALLPQTHDIALQLANIKCTLVHDSDIKPDALTQLIANLALPQEHQLIVGMQNIKGAGLGYVYMWQKWHLFHQHCEQLTHSSVTQTEFRNGLSRVLQQEALSTLECQYLEEHLSTLSNLPNAQSEYSQAELAQIKSKLEQQIGELTHQSNPKTHSVLSRFLHKLVESFLDAGAAVKRKKMAVQVYQDIADFRITIEKATTILSELNRSQKPGWLKLQSTKRRK</sequence>
<dbReference type="EMBL" id="NKHF01000046">
    <property type="protein sequence ID" value="PCK31730.1"/>
    <property type="molecule type" value="Genomic_DNA"/>
</dbReference>
<gene>
    <name evidence="2" type="ORF">CEX98_10780</name>
</gene>
<dbReference type="PRINTS" id="PR01758">
    <property type="entry name" value="CAPSULEPROTB"/>
</dbReference>
<dbReference type="GO" id="GO:0016020">
    <property type="term" value="C:membrane"/>
    <property type="evidence" value="ECO:0007669"/>
    <property type="project" value="InterPro"/>
</dbReference>
<dbReference type="RefSeq" id="WP_099642082.1">
    <property type="nucleotide sequence ID" value="NZ_NKHF01000046.1"/>
</dbReference>
<keyword evidence="3" id="KW-1185">Reference proteome</keyword>
<protein>
    <submittedName>
        <fullName evidence="2">Poly-gamma-glutamate synthase PgsB</fullName>
    </submittedName>
</protein>
<dbReference type="OrthoDB" id="2884at2"/>
<dbReference type="InterPro" id="IPR008337">
    <property type="entry name" value="Capsule_biosynth_CapB"/>
</dbReference>
<reference evidence="3" key="1">
    <citation type="journal article" date="2019" name="Genome Announc.">
        <title>Draft Genome Sequence of Pseudoalteromonas piscicida Strain 36Y ROTHPW, an Hypersaline Seawater Isolate from the South Coast of Sonora, Mexico.</title>
        <authorList>
            <person name="Sanchez-Diaz R."/>
            <person name="Molina-Garza Z.J."/>
            <person name="Cruz-Suarez L.E."/>
            <person name="Selvin J."/>
            <person name="Kiran G.S."/>
            <person name="Ibarra-Gamez J.C."/>
            <person name="Gomez-Gil B."/>
            <person name="Galaviz-Silva L."/>
        </authorList>
    </citation>
    <scope>NUCLEOTIDE SEQUENCE [LARGE SCALE GENOMIC DNA]</scope>
    <source>
        <strain evidence="3">36Y_RITHPW</strain>
    </source>
</reference>
<dbReference type="GO" id="GO:0005524">
    <property type="term" value="F:ATP binding"/>
    <property type="evidence" value="ECO:0007669"/>
    <property type="project" value="InterPro"/>
</dbReference>
<accession>A0A2A5JQQ7</accession>
<dbReference type="Gene3D" id="3.40.1190.10">
    <property type="entry name" value="Mur-like, catalytic domain"/>
    <property type="match status" value="1"/>
</dbReference>
<comment type="caution">
    <text evidence="2">The sequence shown here is derived from an EMBL/GenBank/DDBJ whole genome shotgun (WGS) entry which is preliminary data.</text>
</comment>
<evidence type="ECO:0000313" key="3">
    <source>
        <dbReference type="Proteomes" id="UP000228621"/>
    </source>
</evidence>
<proteinExistence type="predicted"/>